<evidence type="ECO:0000256" key="3">
    <source>
        <dbReference type="ARBA" id="ARBA00022525"/>
    </source>
</evidence>
<keyword evidence="4" id="KW-0272">Extracellular matrix</keyword>
<feature type="domain" description="TGF-beta family profile" evidence="13">
    <location>
        <begin position="316"/>
        <end position="433"/>
    </location>
</feature>
<dbReference type="PANTHER" id="PTHR11848:SF33">
    <property type="entry name" value="TGF-BETA FAMILY PROFILE DOMAIN-CONTAINING PROTEIN"/>
    <property type="match status" value="1"/>
</dbReference>
<dbReference type="Proteomes" id="UP000007875">
    <property type="component" value="Unassembled WGS sequence"/>
</dbReference>
<comment type="similarity">
    <text evidence="2 12">Belongs to the TGF-beta family.</text>
</comment>
<reference evidence="14" key="2">
    <citation type="submission" date="2025-08" db="UniProtKB">
        <authorList>
            <consortium name="Ensembl"/>
        </authorList>
    </citation>
    <scope>IDENTIFICATION</scope>
</reference>
<dbReference type="OMA" id="SHMKMYV"/>
<keyword evidence="10" id="KW-0497">Mitogen</keyword>
<dbReference type="Ensembl" id="ENSCSAVT00000004952.1">
    <property type="protein sequence ID" value="ENSCSAVP00000004884.1"/>
    <property type="gene ID" value="ENSCSAVG00000002907.1"/>
</dbReference>
<evidence type="ECO:0000256" key="12">
    <source>
        <dbReference type="RuleBase" id="RU000354"/>
    </source>
</evidence>
<evidence type="ECO:0000256" key="1">
    <source>
        <dbReference type="ARBA" id="ARBA00004498"/>
    </source>
</evidence>
<dbReference type="GO" id="GO:0042127">
    <property type="term" value="P:regulation of cell population proliferation"/>
    <property type="evidence" value="ECO:0007669"/>
    <property type="project" value="TreeGrafter"/>
</dbReference>
<dbReference type="InterPro" id="IPR015615">
    <property type="entry name" value="TGF-beta-rel"/>
</dbReference>
<keyword evidence="6" id="KW-0732">Signal</keyword>
<dbReference type="PIRSF" id="PIRSF001787">
    <property type="entry name" value="TGF-beta"/>
    <property type="match status" value="1"/>
</dbReference>
<evidence type="ECO:0000313" key="15">
    <source>
        <dbReference type="Proteomes" id="UP000007875"/>
    </source>
</evidence>
<evidence type="ECO:0000256" key="7">
    <source>
        <dbReference type="ARBA" id="ARBA00023030"/>
    </source>
</evidence>
<dbReference type="InParanoid" id="H2YHT5"/>
<keyword evidence="3" id="KW-0964">Secreted</keyword>
<dbReference type="InterPro" id="IPR016319">
    <property type="entry name" value="TGF-beta"/>
</dbReference>
<feature type="disulfide bond" evidence="11">
    <location>
        <begin position="369"/>
        <end position="432"/>
    </location>
</feature>
<sequence length="433" mass="49458">MTMFGKRAVTSYTGLLAFFVVVFMTYAPRTLAGCGVNFDRMRKRRIEAIRGQILSKLGLTELPTREGSPAEIPLEIEALYNRTRDFVLEQARQQREECLVPEETYYAEEVHTVYMKNAQPQSEVQPDHRYKGFKLSRGVSEFFDFDLTTMQVNPDSIVSATLRLYQVQNPGSRGGTRNQVELYQLSPPEKGGLTPVKRFLDMKMMDVTRSGWQTFDVTSSVREWIQFPLLNEGLELTIPCLGEDTFSGTQKRSNRGPRKTLDVLFVGSAGIRTIQSRGDQDQETFTPELGREYNPHLVIMVRTPSGNSRATSSRKRRKRALDADYCFNRNPSETNCCLRELYIDFRRDLGWDWVHAPTGYRANFCAGACPYLWSMDSQHATILGLYRSMNPHASSAPCCTSKELDPLIIMYYRNNKFTVTKMSDMVLLSCKCS</sequence>
<dbReference type="InterPro" id="IPR017948">
    <property type="entry name" value="TGFb_CS"/>
</dbReference>
<name>H2YHT5_CIOSA</name>
<dbReference type="PROSITE" id="PS51362">
    <property type="entry name" value="TGF_BETA_2"/>
    <property type="match status" value="1"/>
</dbReference>
<evidence type="ECO:0000259" key="13">
    <source>
        <dbReference type="PROSITE" id="PS51362"/>
    </source>
</evidence>
<dbReference type="PANTHER" id="PTHR11848">
    <property type="entry name" value="TGF-BETA FAMILY"/>
    <property type="match status" value="1"/>
</dbReference>
<feature type="disulfide bond" evidence="11">
    <location>
        <begin position="326"/>
        <end position="337"/>
    </location>
</feature>
<evidence type="ECO:0000256" key="4">
    <source>
        <dbReference type="ARBA" id="ARBA00022530"/>
    </source>
</evidence>
<dbReference type="GeneTree" id="ENSGT00940000155747"/>
<dbReference type="Gene3D" id="2.10.90.10">
    <property type="entry name" value="Cystine-knot cytokines"/>
    <property type="match status" value="1"/>
</dbReference>
<keyword evidence="5" id="KW-0165">Cleavage on pair of basic residues</keyword>
<dbReference type="CDD" id="cd13753">
    <property type="entry name" value="TGF_beta_TGFbeta1_2_3"/>
    <property type="match status" value="1"/>
</dbReference>
<dbReference type="SUPFAM" id="SSF57501">
    <property type="entry name" value="Cystine-knot cytokines"/>
    <property type="match status" value="1"/>
</dbReference>
<dbReference type="Gene3D" id="2.60.120.970">
    <property type="match status" value="1"/>
</dbReference>
<dbReference type="AlphaFoldDB" id="H2YHT5"/>
<evidence type="ECO:0000313" key="14">
    <source>
        <dbReference type="Ensembl" id="ENSCSAVP00000004884.1"/>
    </source>
</evidence>
<reference evidence="14" key="3">
    <citation type="submission" date="2025-09" db="UniProtKB">
        <authorList>
            <consortium name="Ensembl"/>
        </authorList>
    </citation>
    <scope>IDENTIFICATION</scope>
</reference>
<dbReference type="eggNOG" id="KOG3900">
    <property type="taxonomic scope" value="Eukaryota"/>
</dbReference>
<evidence type="ECO:0000256" key="9">
    <source>
        <dbReference type="ARBA" id="ARBA00023180"/>
    </source>
</evidence>
<dbReference type="FunCoup" id="H2YHT5">
    <property type="interactions" value="1"/>
</dbReference>
<keyword evidence="15" id="KW-1185">Reference proteome</keyword>
<evidence type="ECO:0000256" key="2">
    <source>
        <dbReference type="ARBA" id="ARBA00006656"/>
    </source>
</evidence>
<evidence type="ECO:0000256" key="5">
    <source>
        <dbReference type="ARBA" id="ARBA00022685"/>
    </source>
</evidence>
<dbReference type="Pfam" id="PF00019">
    <property type="entry name" value="TGF_beta"/>
    <property type="match status" value="1"/>
</dbReference>
<dbReference type="Pfam" id="PF00688">
    <property type="entry name" value="TGFb_propeptide"/>
    <property type="match status" value="1"/>
</dbReference>
<keyword evidence="7 12" id="KW-0339">Growth factor</keyword>
<dbReference type="PROSITE" id="PS00250">
    <property type="entry name" value="TGF_BETA_1"/>
    <property type="match status" value="1"/>
</dbReference>
<evidence type="ECO:0000256" key="6">
    <source>
        <dbReference type="ARBA" id="ARBA00022729"/>
    </source>
</evidence>
<dbReference type="STRING" id="51511.ENSCSAVP00000004884"/>
<evidence type="ECO:0000256" key="8">
    <source>
        <dbReference type="ARBA" id="ARBA00023157"/>
    </source>
</evidence>
<dbReference type="GO" id="GO:0051781">
    <property type="term" value="P:positive regulation of cell division"/>
    <property type="evidence" value="ECO:0007669"/>
    <property type="project" value="UniProtKB-KW"/>
</dbReference>
<evidence type="ECO:0000256" key="10">
    <source>
        <dbReference type="ARBA" id="ARBA00023246"/>
    </source>
</evidence>
<keyword evidence="8 11" id="KW-1015">Disulfide bond</keyword>
<comment type="subcellular location">
    <subcellularLocation>
        <location evidence="1">Secreted</location>
        <location evidence="1">Extracellular space</location>
        <location evidence="1">Extracellular matrix</location>
    </subcellularLocation>
</comment>
<organism evidence="14 15">
    <name type="scientific">Ciona savignyi</name>
    <name type="common">Pacific transparent sea squirt</name>
    <dbReference type="NCBI Taxonomy" id="51511"/>
    <lineage>
        <taxon>Eukaryota</taxon>
        <taxon>Metazoa</taxon>
        <taxon>Chordata</taxon>
        <taxon>Tunicata</taxon>
        <taxon>Ascidiacea</taxon>
        <taxon>Phlebobranchia</taxon>
        <taxon>Cionidae</taxon>
        <taxon>Ciona</taxon>
    </lineage>
</organism>
<dbReference type="GO" id="GO:0005615">
    <property type="term" value="C:extracellular space"/>
    <property type="evidence" value="ECO:0007669"/>
    <property type="project" value="InterPro"/>
</dbReference>
<dbReference type="InterPro" id="IPR029034">
    <property type="entry name" value="Cystine-knot_cytokine"/>
</dbReference>
<keyword evidence="9" id="KW-0325">Glycoprotein</keyword>
<accession>H2YHT5</accession>
<dbReference type="GO" id="GO:0005125">
    <property type="term" value="F:cytokine activity"/>
    <property type="evidence" value="ECO:0007669"/>
    <property type="project" value="TreeGrafter"/>
</dbReference>
<dbReference type="GO" id="GO:0007179">
    <property type="term" value="P:transforming growth factor beta receptor signaling pathway"/>
    <property type="evidence" value="ECO:0007669"/>
    <property type="project" value="TreeGrafter"/>
</dbReference>
<dbReference type="InterPro" id="IPR001839">
    <property type="entry name" value="TGF-b_C"/>
</dbReference>
<dbReference type="PRINTS" id="PR01423">
    <property type="entry name" value="TGFBETA"/>
</dbReference>
<dbReference type="InterPro" id="IPR001111">
    <property type="entry name" value="TGF-b_propeptide"/>
</dbReference>
<proteinExistence type="inferred from homology"/>
<feature type="disulfide bond" description="Interchain" evidence="11">
    <location>
        <position position="398"/>
    </location>
</feature>
<feature type="disulfide bond" evidence="11">
    <location>
        <begin position="336"/>
        <end position="399"/>
    </location>
</feature>
<feature type="disulfide bond" evidence="11">
    <location>
        <begin position="365"/>
        <end position="430"/>
    </location>
</feature>
<dbReference type="GO" id="GO:0008083">
    <property type="term" value="F:growth factor activity"/>
    <property type="evidence" value="ECO:0007669"/>
    <property type="project" value="UniProtKB-KW"/>
</dbReference>
<evidence type="ECO:0000256" key="11">
    <source>
        <dbReference type="PIRSR" id="PIRSR001787-1"/>
    </source>
</evidence>
<dbReference type="SMART" id="SM00204">
    <property type="entry name" value="TGFB"/>
    <property type="match status" value="1"/>
</dbReference>
<reference evidence="15" key="1">
    <citation type="submission" date="2003-08" db="EMBL/GenBank/DDBJ databases">
        <authorList>
            <person name="Birren B."/>
            <person name="Nusbaum C."/>
            <person name="Abebe A."/>
            <person name="Abouelleil A."/>
            <person name="Adekoya E."/>
            <person name="Ait-zahra M."/>
            <person name="Allen N."/>
            <person name="Allen T."/>
            <person name="An P."/>
            <person name="Anderson M."/>
            <person name="Anderson S."/>
            <person name="Arachchi H."/>
            <person name="Armbruster J."/>
            <person name="Bachantsang P."/>
            <person name="Baldwin J."/>
            <person name="Barry A."/>
            <person name="Bayul T."/>
            <person name="Blitshsteyn B."/>
            <person name="Bloom T."/>
            <person name="Blye J."/>
            <person name="Boguslavskiy L."/>
            <person name="Borowsky M."/>
            <person name="Boukhgalter B."/>
            <person name="Brunache A."/>
            <person name="Butler J."/>
            <person name="Calixte N."/>
            <person name="Calvo S."/>
            <person name="Camarata J."/>
            <person name="Campo K."/>
            <person name="Chang J."/>
            <person name="Cheshatsang Y."/>
            <person name="Citroen M."/>
            <person name="Collymore A."/>
            <person name="Considine T."/>
            <person name="Cook A."/>
            <person name="Cooke P."/>
            <person name="Corum B."/>
            <person name="Cuomo C."/>
            <person name="David R."/>
            <person name="Dawoe T."/>
            <person name="Degray S."/>
            <person name="Dodge S."/>
            <person name="Dooley K."/>
            <person name="Dorje P."/>
            <person name="Dorjee K."/>
            <person name="Dorris L."/>
            <person name="Duffey N."/>
            <person name="Dupes A."/>
            <person name="Elkins T."/>
            <person name="Engels R."/>
            <person name="Erickson J."/>
            <person name="Farina A."/>
            <person name="Faro S."/>
            <person name="Ferreira P."/>
            <person name="Fischer H."/>
            <person name="Fitzgerald M."/>
            <person name="Foley K."/>
            <person name="Gage D."/>
            <person name="Galagan J."/>
            <person name="Gearin G."/>
            <person name="Gnerre S."/>
            <person name="Gnirke A."/>
            <person name="Goyette A."/>
            <person name="Graham J."/>
            <person name="Grandbois E."/>
            <person name="Gyaltsen K."/>
            <person name="Hafez N."/>
            <person name="Hagopian D."/>
            <person name="Hagos B."/>
            <person name="Hall J."/>
            <person name="Hatcher B."/>
            <person name="Heller A."/>
            <person name="Higgins H."/>
            <person name="Honan T."/>
            <person name="Horn A."/>
            <person name="Houde N."/>
            <person name="Hughes L."/>
            <person name="Hulme W."/>
            <person name="Husby E."/>
            <person name="Iliev I."/>
            <person name="Jaffe D."/>
            <person name="Jones C."/>
            <person name="Kamal M."/>
            <person name="Kamat A."/>
            <person name="Kamvysselis M."/>
            <person name="Karlsson E."/>
            <person name="Kells C."/>
            <person name="Kieu A."/>
            <person name="Kisner P."/>
            <person name="Kodira C."/>
            <person name="Kulbokas E."/>
            <person name="Labutti K."/>
            <person name="Lama D."/>
            <person name="Landers T."/>
            <person name="Leger J."/>
            <person name="Levine S."/>
            <person name="Lewis D."/>
            <person name="Lewis T."/>
            <person name="Lindblad-toh K."/>
            <person name="Liu X."/>
            <person name="Lokyitsang T."/>
            <person name="Lokyitsang Y."/>
            <person name="Lucien O."/>
            <person name="Lui A."/>
            <person name="Ma L.J."/>
            <person name="Mabbitt R."/>
            <person name="Macdonald J."/>
            <person name="Maclean C."/>
            <person name="Major J."/>
            <person name="Manning J."/>
            <person name="Marabella R."/>
            <person name="Maru K."/>
            <person name="Matthews C."/>
            <person name="Mauceli E."/>
            <person name="Mccarthy M."/>
            <person name="Mcdonough S."/>
            <person name="Mcghee T."/>
            <person name="Meldrim J."/>
            <person name="Meneus L."/>
            <person name="Mesirov J."/>
            <person name="Mihalev A."/>
            <person name="Mihova T."/>
            <person name="Mikkelsen T."/>
            <person name="Mlenga V."/>
            <person name="Moru K."/>
            <person name="Mozes J."/>
            <person name="Mulrain L."/>
            <person name="Munson G."/>
            <person name="Naylor J."/>
            <person name="Newes C."/>
            <person name="Nguyen C."/>
            <person name="Nguyen N."/>
            <person name="Nguyen T."/>
            <person name="Nicol R."/>
            <person name="Nielsen C."/>
            <person name="Nizzari M."/>
            <person name="Norbu C."/>
            <person name="Norbu N."/>
            <person name="O'donnell P."/>
            <person name="Okoawo O."/>
            <person name="O'leary S."/>
            <person name="Omotosho B."/>
            <person name="O'neill K."/>
            <person name="Osman S."/>
            <person name="Parker S."/>
            <person name="Perrin D."/>
            <person name="Phunkhang P."/>
            <person name="Piqani B."/>
            <person name="Purcell S."/>
            <person name="Rachupka T."/>
            <person name="Ramasamy U."/>
            <person name="Rameau R."/>
            <person name="Ray V."/>
            <person name="Raymond C."/>
            <person name="Retta R."/>
            <person name="Richardson S."/>
            <person name="Rise C."/>
            <person name="Rodriguez J."/>
            <person name="Rogers J."/>
            <person name="Rogov P."/>
            <person name="Rutman M."/>
            <person name="Schupbach R."/>
            <person name="Seaman C."/>
            <person name="Settipalli S."/>
            <person name="Sharpe T."/>
            <person name="Sheridan J."/>
            <person name="Sherpa N."/>
            <person name="Shi J."/>
            <person name="Smirnov S."/>
            <person name="Smith C."/>
            <person name="Sougnez C."/>
            <person name="Spencer B."/>
            <person name="Stalker J."/>
            <person name="Stange-thomann N."/>
            <person name="Stavropoulos S."/>
            <person name="Stetson K."/>
            <person name="Stone C."/>
            <person name="Stone S."/>
            <person name="Stubbs M."/>
            <person name="Talamas J."/>
            <person name="Tchuinga P."/>
            <person name="Tenzing P."/>
            <person name="Tesfaye S."/>
            <person name="Theodore J."/>
            <person name="Thoulutsang Y."/>
            <person name="Topham K."/>
            <person name="Towey S."/>
            <person name="Tsamla T."/>
            <person name="Tsomo N."/>
            <person name="Vallee D."/>
            <person name="Vassiliev H."/>
            <person name="Venkataraman V."/>
            <person name="Vinson J."/>
            <person name="Vo A."/>
            <person name="Wade C."/>
            <person name="Wang S."/>
            <person name="Wangchuk T."/>
            <person name="Wangdi T."/>
            <person name="Whittaker C."/>
            <person name="Wilkinson J."/>
            <person name="Wu Y."/>
            <person name="Wyman D."/>
            <person name="Yadav S."/>
            <person name="Yang S."/>
            <person name="Yang X."/>
            <person name="Yeager S."/>
            <person name="Yee E."/>
            <person name="Young G."/>
            <person name="Zainoun J."/>
            <person name="Zembeck L."/>
            <person name="Zimmer A."/>
            <person name="Zody M."/>
            <person name="Lander E."/>
        </authorList>
    </citation>
    <scope>NUCLEOTIDE SEQUENCE [LARGE SCALE GENOMIC DNA]</scope>
</reference>
<protein>
    <recommendedName>
        <fullName evidence="13">TGF-beta family profile domain-containing protein</fullName>
    </recommendedName>
</protein>